<dbReference type="GO" id="GO:0016779">
    <property type="term" value="F:nucleotidyltransferase activity"/>
    <property type="evidence" value="ECO:0007669"/>
    <property type="project" value="UniProtKB-KW"/>
</dbReference>
<evidence type="ECO:0000313" key="3">
    <source>
        <dbReference type="Proteomes" id="UP000032900"/>
    </source>
</evidence>
<name>A0A0E9LZB3_9BACT</name>
<feature type="domain" description="N-acetyltransferase" evidence="1">
    <location>
        <begin position="3"/>
        <end position="153"/>
    </location>
</feature>
<keyword evidence="2" id="KW-0808">Transferase</keyword>
<gene>
    <name evidence="2" type="ORF">JCM15548_12731</name>
</gene>
<sequence length="156" mass="18128">MSLKFRHANIEDAELLFNWVNDPIVRAASFYNNLISWTDHINWFENKLEDEKTQILIFEFEGVPAGQIRIENKETAIIGVSIDKNFRGKKLAVEMLRNACTEFWKIENKPLFAYIKKENLASIKAFKNAGFSYLMDDKINNSDCVIYKANNITINN</sequence>
<evidence type="ECO:0000313" key="2">
    <source>
        <dbReference type="EMBL" id="GAO30461.1"/>
    </source>
</evidence>
<dbReference type="Proteomes" id="UP000032900">
    <property type="component" value="Unassembled WGS sequence"/>
</dbReference>
<keyword evidence="3" id="KW-1185">Reference proteome</keyword>
<dbReference type="AlphaFoldDB" id="A0A0E9LZB3"/>
<organism evidence="2 3">
    <name type="scientific">Geofilum rubicundum JCM 15548</name>
    <dbReference type="NCBI Taxonomy" id="1236989"/>
    <lineage>
        <taxon>Bacteria</taxon>
        <taxon>Pseudomonadati</taxon>
        <taxon>Bacteroidota</taxon>
        <taxon>Bacteroidia</taxon>
        <taxon>Marinilabiliales</taxon>
        <taxon>Marinilabiliaceae</taxon>
        <taxon>Geofilum</taxon>
    </lineage>
</organism>
<dbReference type="InterPro" id="IPR000182">
    <property type="entry name" value="GNAT_dom"/>
</dbReference>
<dbReference type="PANTHER" id="PTHR43415">
    <property type="entry name" value="SPERMIDINE N(1)-ACETYLTRANSFERASE"/>
    <property type="match status" value="1"/>
</dbReference>
<reference evidence="2 3" key="1">
    <citation type="journal article" date="2015" name="Microbes Environ.">
        <title>Distribution and evolution of nitrogen fixation genes in the phylum bacteroidetes.</title>
        <authorList>
            <person name="Inoue J."/>
            <person name="Oshima K."/>
            <person name="Suda W."/>
            <person name="Sakamoto M."/>
            <person name="Iino T."/>
            <person name="Noda S."/>
            <person name="Hongoh Y."/>
            <person name="Hattori M."/>
            <person name="Ohkuma M."/>
        </authorList>
    </citation>
    <scope>NUCLEOTIDE SEQUENCE [LARGE SCALE GENOMIC DNA]</scope>
    <source>
        <strain evidence="2">JCM 15548</strain>
    </source>
</reference>
<protein>
    <submittedName>
        <fullName evidence="2">N-acetylneuraminate cytidylyltransferase</fullName>
    </submittedName>
</protein>
<dbReference type="STRING" id="1236989.JCM15548_12731"/>
<proteinExistence type="predicted"/>
<dbReference type="PANTHER" id="PTHR43415:SF3">
    <property type="entry name" value="GNAT-FAMILY ACETYLTRANSFERASE"/>
    <property type="match status" value="1"/>
</dbReference>
<dbReference type="Gene3D" id="3.40.630.30">
    <property type="match status" value="1"/>
</dbReference>
<dbReference type="Pfam" id="PF13302">
    <property type="entry name" value="Acetyltransf_3"/>
    <property type="match status" value="1"/>
</dbReference>
<comment type="caution">
    <text evidence="2">The sequence shown here is derived from an EMBL/GenBank/DDBJ whole genome shotgun (WGS) entry which is preliminary data.</text>
</comment>
<dbReference type="InterPro" id="IPR016181">
    <property type="entry name" value="Acyl_CoA_acyltransferase"/>
</dbReference>
<evidence type="ECO:0000259" key="1">
    <source>
        <dbReference type="PROSITE" id="PS51186"/>
    </source>
</evidence>
<dbReference type="SUPFAM" id="SSF55729">
    <property type="entry name" value="Acyl-CoA N-acyltransferases (Nat)"/>
    <property type="match status" value="1"/>
</dbReference>
<dbReference type="RefSeq" id="WP_062125477.1">
    <property type="nucleotide sequence ID" value="NZ_BAZW01000023.1"/>
</dbReference>
<dbReference type="EMBL" id="BAZW01000023">
    <property type="protein sequence ID" value="GAO30461.1"/>
    <property type="molecule type" value="Genomic_DNA"/>
</dbReference>
<dbReference type="GO" id="GO:0016747">
    <property type="term" value="F:acyltransferase activity, transferring groups other than amino-acyl groups"/>
    <property type="evidence" value="ECO:0007669"/>
    <property type="project" value="InterPro"/>
</dbReference>
<keyword evidence="2" id="KW-0548">Nucleotidyltransferase</keyword>
<dbReference type="OrthoDB" id="9811523at2"/>
<dbReference type="PROSITE" id="PS51186">
    <property type="entry name" value="GNAT"/>
    <property type="match status" value="1"/>
</dbReference>
<accession>A0A0E9LZB3</accession>